<dbReference type="AlphaFoldDB" id="A0AAV7LIY5"/>
<dbReference type="Proteomes" id="UP001066276">
    <property type="component" value="Chromosome 11"/>
</dbReference>
<protein>
    <submittedName>
        <fullName evidence="2">Uncharacterized protein</fullName>
    </submittedName>
</protein>
<feature type="region of interest" description="Disordered" evidence="1">
    <location>
        <begin position="1"/>
        <end position="26"/>
    </location>
</feature>
<organism evidence="2 3">
    <name type="scientific">Pleurodeles waltl</name>
    <name type="common">Iberian ribbed newt</name>
    <dbReference type="NCBI Taxonomy" id="8319"/>
    <lineage>
        <taxon>Eukaryota</taxon>
        <taxon>Metazoa</taxon>
        <taxon>Chordata</taxon>
        <taxon>Craniata</taxon>
        <taxon>Vertebrata</taxon>
        <taxon>Euteleostomi</taxon>
        <taxon>Amphibia</taxon>
        <taxon>Batrachia</taxon>
        <taxon>Caudata</taxon>
        <taxon>Salamandroidea</taxon>
        <taxon>Salamandridae</taxon>
        <taxon>Pleurodelinae</taxon>
        <taxon>Pleurodeles</taxon>
    </lineage>
</organism>
<accession>A0AAV7LIY5</accession>
<reference evidence="2" key="1">
    <citation type="journal article" date="2022" name="bioRxiv">
        <title>Sequencing and chromosome-scale assembly of the giantPleurodeles waltlgenome.</title>
        <authorList>
            <person name="Brown T."/>
            <person name="Elewa A."/>
            <person name="Iarovenko S."/>
            <person name="Subramanian E."/>
            <person name="Araus A.J."/>
            <person name="Petzold A."/>
            <person name="Susuki M."/>
            <person name="Suzuki K.-i.T."/>
            <person name="Hayashi T."/>
            <person name="Toyoda A."/>
            <person name="Oliveira C."/>
            <person name="Osipova E."/>
            <person name="Leigh N.D."/>
            <person name="Simon A."/>
            <person name="Yun M.H."/>
        </authorList>
    </citation>
    <scope>NUCLEOTIDE SEQUENCE</scope>
    <source>
        <strain evidence="2">20211129_DDA</strain>
        <tissue evidence="2">Liver</tissue>
    </source>
</reference>
<dbReference type="EMBL" id="JANPWB010000015">
    <property type="protein sequence ID" value="KAJ1090332.1"/>
    <property type="molecule type" value="Genomic_DNA"/>
</dbReference>
<name>A0AAV7LIY5_PLEWA</name>
<sequence>MTCAASSQDTPSRASQRNPGCESSDSPYIESGALPVSAALPRCLRFLWCWRPDPNRDVIAWSGPRRHVPQGDALVGTRLLLERFAPFQEYKLTVENPVSSRNISA</sequence>
<evidence type="ECO:0000313" key="3">
    <source>
        <dbReference type="Proteomes" id="UP001066276"/>
    </source>
</evidence>
<evidence type="ECO:0000313" key="2">
    <source>
        <dbReference type="EMBL" id="KAJ1090332.1"/>
    </source>
</evidence>
<keyword evidence="3" id="KW-1185">Reference proteome</keyword>
<evidence type="ECO:0000256" key="1">
    <source>
        <dbReference type="SAM" id="MobiDB-lite"/>
    </source>
</evidence>
<proteinExistence type="predicted"/>
<comment type="caution">
    <text evidence="2">The sequence shown here is derived from an EMBL/GenBank/DDBJ whole genome shotgun (WGS) entry which is preliminary data.</text>
</comment>
<gene>
    <name evidence="2" type="ORF">NDU88_003465</name>
</gene>